<dbReference type="AlphaFoldDB" id="A0A4P2Q536"/>
<organism evidence="2 3">
    <name type="scientific">Sorangium cellulosum</name>
    <name type="common">Polyangium cellulosum</name>
    <dbReference type="NCBI Taxonomy" id="56"/>
    <lineage>
        <taxon>Bacteria</taxon>
        <taxon>Pseudomonadati</taxon>
        <taxon>Myxococcota</taxon>
        <taxon>Polyangia</taxon>
        <taxon>Polyangiales</taxon>
        <taxon>Polyangiaceae</taxon>
        <taxon>Sorangium</taxon>
    </lineage>
</organism>
<dbReference type="RefSeq" id="WP_129349860.1">
    <property type="nucleotide sequence ID" value="NZ_CP012670.1"/>
</dbReference>
<protein>
    <submittedName>
        <fullName evidence="2">Uncharacterized protein</fullName>
    </submittedName>
</protein>
<evidence type="ECO:0000313" key="2">
    <source>
        <dbReference type="EMBL" id="AUX24166.1"/>
    </source>
</evidence>
<gene>
    <name evidence="2" type="ORF">SOCEGT47_047030</name>
</gene>
<dbReference type="EMBL" id="CP012670">
    <property type="protein sequence ID" value="AUX24166.1"/>
    <property type="molecule type" value="Genomic_DNA"/>
</dbReference>
<feature type="transmembrane region" description="Helical" evidence="1">
    <location>
        <begin position="161"/>
        <end position="183"/>
    </location>
</feature>
<name>A0A4P2Q536_SORCE</name>
<dbReference type="Proteomes" id="UP000295781">
    <property type="component" value="Chromosome"/>
</dbReference>
<evidence type="ECO:0000313" key="3">
    <source>
        <dbReference type="Proteomes" id="UP000295781"/>
    </source>
</evidence>
<proteinExistence type="predicted"/>
<feature type="transmembrane region" description="Helical" evidence="1">
    <location>
        <begin position="120"/>
        <end position="140"/>
    </location>
</feature>
<feature type="transmembrane region" description="Helical" evidence="1">
    <location>
        <begin position="232"/>
        <end position="255"/>
    </location>
</feature>
<sequence>MIPSRRLTWLVISVAVLATLAAAVPFVFTAGSGPFRHTSVRGEEVLLHGHGPYRHMPADVAVQGLAQDLVTLAIGVPFLLLALGWARRGSRAGHLALCGAVGYLFVQYFLYLAMATYNELFLLWVALVLLTFQALVRLLLAAPPEAFRVDGTKGTRRFVGGFLLFNGAAIALLWLGVVVPPLLDGTLYPADLAHFTTLVVQGFDLALFLPPSLFAGSWYLKGREPGSLLAPVYTVFLSLQMLALLAKILWMSAIGVDAGPALVMIPLLLLGAVAAAAISLRAHRGARL</sequence>
<feature type="transmembrane region" description="Helical" evidence="1">
    <location>
        <begin position="195"/>
        <end position="220"/>
    </location>
</feature>
<feature type="transmembrane region" description="Helical" evidence="1">
    <location>
        <begin position="60"/>
        <end position="83"/>
    </location>
</feature>
<evidence type="ECO:0000256" key="1">
    <source>
        <dbReference type="SAM" id="Phobius"/>
    </source>
</evidence>
<feature type="transmembrane region" description="Helical" evidence="1">
    <location>
        <begin position="261"/>
        <end position="280"/>
    </location>
</feature>
<keyword evidence="1" id="KW-0812">Transmembrane</keyword>
<keyword evidence="1" id="KW-0472">Membrane</keyword>
<feature type="transmembrane region" description="Helical" evidence="1">
    <location>
        <begin position="95"/>
        <end position="114"/>
    </location>
</feature>
<reference evidence="2 3" key="1">
    <citation type="submission" date="2015-09" db="EMBL/GenBank/DDBJ databases">
        <title>Sorangium comparison.</title>
        <authorList>
            <person name="Zaburannyi N."/>
            <person name="Bunk B."/>
            <person name="Overmann J."/>
            <person name="Mueller R."/>
        </authorList>
    </citation>
    <scope>NUCLEOTIDE SEQUENCE [LARGE SCALE GENOMIC DNA]</scope>
    <source>
        <strain evidence="2 3">So ceGT47</strain>
    </source>
</reference>
<accession>A0A4P2Q536</accession>
<keyword evidence="1" id="KW-1133">Transmembrane helix</keyword>
<dbReference type="OrthoDB" id="3260635at2"/>